<name>A0A5J5HQX0_9BACI</name>
<dbReference type="InterPro" id="IPR050662">
    <property type="entry name" value="Sec-metab_biosynth-thioest"/>
</dbReference>
<sequence>MKKSRPIIKEVTKDIYLVSIPIPLMKQVNCYLFRGEKGFTLIDTGLFTQEGIGIWEDLIASGFKIEKIVLTHFHIDHIGFAKWFQEKHHVPVVISRLGYEEMNQRRKGVYTDWVINLFQEHDSLRFYQTVIENPIALEEQMMYAYEFEPDELLEDNQYIMLGKELYETVWTPGHSPDHFSFYNHERKIMVIGDHIMDHLSPVILLESPSDVNPLMSYFDSLEKIKEYSIQLALPGHGKLMESLNKQIKKIKSGHQYRMEQIIGSLQNEEKTAGQMTQEIYRKTSSVLGYSPVMSTIIRCIYLESIGKLHSECINEKRVYRLAD</sequence>
<evidence type="ECO:0000313" key="3">
    <source>
        <dbReference type="Proteomes" id="UP000326671"/>
    </source>
</evidence>
<dbReference type="SUPFAM" id="SSF56281">
    <property type="entry name" value="Metallo-hydrolase/oxidoreductase"/>
    <property type="match status" value="1"/>
</dbReference>
<dbReference type="OrthoDB" id="2971563at2"/>
<feature type="domain" description="Metallo-beta-lactamase" evidence="1">
    <location>
        <begin position="27"/>
        <end position="236"/>
    </location>
</feature>
<protein>
    <submittedName>
        <fullName evidence="2">MBL fold metallo-hydrolase</fullName>
    </submittedName>
</protein>
<organism evidence="2 3">
    <name type="scientific">Niallia endozanthoxylica</name>
    <dbReference type="NCBI Taxonomy" id="2036016"/>
    <lineage>
        <taxon>Bacteria</taxon>
        <taxon>Bacillati</taxon>
        <taxon>Bacillota</taxon>
        <taxon>Bacilli</taxon>
        <taxon>Bacillales</taxon>
        <taxon>Bacillaceae</taxon>
        <taxon>Niallia</taxon>
    </lineage>
</organism>
<comment type="caution">
    <text evidence="2">The sequence shown here is derived from an EMBL/GenBank/DDBJ whole genome shotgun (WGS) entry which is preliminary data.</text>
</comment>
<dbReference type="AlphaFoldDB" id="A0A5J5HQX0"/>
<dbReference type="Proteomes" id="UP000326671">
    <property type="component" value="Unassembled WGS sequence"/>
</dbReference>
<dbReference type="InterPro" id="IPR036866">
    <property type="entry name" value="RibonucZ/Hydroxyglut_hydro"/>
</dbReference>
<accession>A0A5J5HQX0</accession>
<dbReference type="GO" id="GO:0016787">
    <property type="term" value="F:hydrolase activity"/>
    <property type="evidence" value="ECO:0007669"/>
    <property type="project" value="UniProtKB-KW"/>
</dbReference>
<dbReference type="PANTHER" id="PTHR23131">
    <property type="entry name" value="ENDORIBONUCLEASE LACTB2"/>
    <property type="match status" value="1"/>
</dbReference>
<dbReference type="SMART" id="SM00849">
    <property type="entry name" value="Lactamase_B"/>
    <property type="match status" value="1"/>
</dbReference>
<reference evidence="2 3" key="1">
    <citation type="submission" date="2019-09" db="EMBL/GenBank/DDBJ databases">
        <title>Whole genome sequences of isolates from the Mars Exploration Rovers.</title>
        <authorList>
            <person name="Seuylemezian A."/>
            <person name="Vaishampayan P."/>
        </authorList>
    </citation>
    <scope>NUCLEOTIDE SEQUENCE [LARGE SCALE GENOMIC DNA]</scope>
    <source>
        <strain evidence="2 3">MER_TA_151</strain>
    </source>
</reference>
<proteinExistence type="predicted"/>
<dbReference type="Gene3D" id="3.60.15.10">
    <property type="entry name" value="Ribonuclease Z/Hydroxyacylglutathione hydrolase-like"/>
    <property type="match status" value="1"/>
</dbReference>
<dbReference type="InterPro" id="IPR001279">
    <property type="entry name" value="Metallo-B-lactamas"/>
</dbReference>
<keyword evidence="3" id="KW-1185">Reference proteome</keyword>
<evidence type="ECO:0000313" key="2">
    <source>
        <dbReference type="EMBL" id="KAA9023858.1"/>
    </source>
</evidence>
<evidence type="ECO:0000259" key="1">
    <source>
        <dbReference type="SMART" id="SM00849"/>
    </source>
</evidence>
<dbReference type="Pfam" id="PF00753">
    <property type="entry name" value="Lactamase_B"/>
    <property type="match status" value="1"/>
</dbReference>
<dbReference type="PANTHER" id="PTHR23131:SF4">
    <property type="entry name" value="METALLO-BETA-LACTAMASE SUPERFAMILY POTEIN"/>
    <property type="match status" value="1"/>
</dbReference>
<dbReference type="EMBL" id="VYKL01000018">
    <property type="protein sequence ID" value="KAA9023858.1"/>
    <property type="molecule type" value="Genomic_DNA"/>
</dbReference>
<dbReference type="RefSeq" id="WP_150440258.1">
    <property type="nucleotide sequence ID" value="NZ_VYKL01000018.1"/>
</dbReference>
<gene>
    <name evidence="2" type="ORF">F4V44_12010</name>
</gene>
<keyword evidence="2" id="KW-0378">Hydrolase</keyword>